<evidence type="ECO:0000256" key="1">
    <source>
        <dbReference type="ARBA" id="ARBA00022801"/>
    </source>
</evidence>
<dbReference type="InterPro" id="IPR013094">
    <property type="entry name" value="AB_hydrolase_3"/>
</dbReference>
<dbReference type="RefSeq" id="WP_188734242.1">
    <property type="nucleotide sequence ID" value="NZ_BMLW01000005.1"/>
</dbReference>
<organism evidence="3 4">
    <name type="scientific">Oceanobacillus neutriphilus</name>
    <dbReference type="NCBI Taxonomy" id="531815"/>
    <lineage>
        <taxon>Bacteria</taxon>
        <taxon>Bacillati</taxon>
        <taxon>Bacillota</taxon>
        <taxon>Bacilli</taxon>
        <taxon>Bacillales</taxon>
        <taxon>Bacillaceae</taxon>
        <taxon>Oceanobacillus</taxon>
    </lineage>
</organism>
<dbReference type="EMBL" id="BMLW01000005">
    <property type="protein sequence ID" value="GGP10605.1"/>
    <property type="molecule type" value="Genomic_DNA"/>
</dbReference>
<comment type="caution">
    <text evidence="3">The sequence shown here is derived from an EMBL/GenBank/DDBJ whole genome shotgun (WGS) entry which is preliminary data.</text>
</comment>
<dbReference type="PANTHER" id="PTHR48081:SF8">
    <property type="entry name" value="ALPHA_BETA HYDROLASE FOLD-3 DOMAIN-CONTAINING PROTEIN-RELATED"/>
    <property type="match status" value="1"/>
</dbReference>
<dbReference type="InterPro" id="IPR050300">
    <property type="entry name" value="GDXG_lipolytic_enzyme"/>
</dbReference>
<evidence type="ECO:0000313" key="4">
    <source>
        <dbReference type="Proteomes" id="UP000641206"/>
    </source>
</evidence>
<proteinExistence type="predicted"/>
<name>A0ABQ2NU54_9BACI</name>
<evidence type="ECO:0000259" key="2">
    <source>
        <dbReference type="Pfam" id="PF07859"/>
    </source>
</evidence>
<sequence>MLSLQYHYTMAVLKLINNKRNMAKKGEAFDEMMRNLPEKQRFKFPENKFKNYHVEKTAVHNRDCYRIKKKGKTPSKAVIYFFGGGFIAPPSGNDFKQVIKIINHLDVEIIIPFYPLLPNVNFSKICEAGLQTYELALEDYEAKYIQIIGFSAGASLCLYIFSYMKKTNRNLPYPNHMMLCSPAADVPPKEKELRHMYRLNKYDRIMHPAFMVELTRYMNEEEFKGLSTTINFDMTGLCPFTIMLGTREIFYAYLERFIDVEKQYNLNINYIIGEKMCHCWPLFGNTKEGKQGFNQMIKEMQYHFKS</sequence>
<feature type="domain" description="Alpha/beta hydrolase fold-3" evidence="2">
    <location>
        <begin position="78"/>
        <end position="280"/>
    </location>
</feature>
<dbReference type="InterPro" id="IPR029058">
    <property type="entry name" value="AB_hydrolase_fold"/>
</dbReference>
<reference evidence="4" key="1">
    <citation type="journal article" date="2019" name="Int. J. Syst. Evol. Microbiol.">
        <title>The Global Catalogue of Microorganisms (GCM) 10K type strain sequencing project: providing services to taxonomists for standard genome sequencing and annotation.</title>
        <authorList>
            <consortium name="The Broad Institute Genomics Platform"/>
            <consortium name="The Broad Institute Genome Sequencing Center for Infectious Disease"/>
            <person name="Wu L."/>
            <person name="Ma J."/>
        </authorList>
    </citation>
    <scope>NUCLEOTIDE SEQUENCE [LARGE SCALE GENOMIC DNA]</scope>
    <source>
        <strain evidence="4">CGMCC 1.7693</strain>
    </source>
</reference>
<keyword evidence="1" id="KW-0378">Hydrolase</keyword>
<dbReference type="SUPFAM" id="SSF53474">
    <property type="entry name" value="alpha/beta-Hydrolases"/>
    <property type="match status" value="1"/>
</dbReference>
<protein>
    <recommendedName>
        <fullName evidence="2">Alpha/beta hydrolase fold-3 domain-containing protein</fullName>
    </recommendedName>
</protein>
<dbReference type="PANTHER" id="PTHR48081">
    <property type="entry name" value="AB HYDROLASE SUPERFAMILY PROTEIN C4A8.06C"/>
    <property type="match status" value="1"/>
</dbReference>
<dbReference type="Gene3D" id="3.40.50.1820">
    <property type="entry name" value="alpha/beta hydrolase"/>
    <property type="match status" value="1"/>
</dbReference>
<gene>
    <name evidence="3" type="ORF">GCM10011346_19400</name>
</gene>
<evidence type="ECO:0000313" key="3">
    <source>
        <dbReference type="EMBL" id="GGP10605.1"/>
    </source>
</evidence>
<dbReference type="Pfam" id="PF07859">
    <property type="entry name" value="Abhydrolase_3"/>
    <property type="match status" value="1"/>
</dbReference>
<accession>A0ABQ2NU54</accession>
<keyword evidence="4" id="KW-1185">Reference proteome</keyword>
<dbReference type="Proteomes" id="UP000641206">
    <property type="component" value="Unassembled WGS sequence"/>
</dbReference>